<dbReference type="GO" id="GO:0003677">
    <property type="term" value="F:DNA binding"/>
    <property type="evidence" value="ECO:0007669"/>
    <property type="project" value="UniProtKB-KW"/>
</dbReference>
<dbReference type="EMBL" id="RCNR01000068">
    <property type="protein sequence ID" value="MUH38128.1"/>
    <property type="molecule type" value="Genomic_DNA"/>
</dbReference>
<dbReference type="PANTHER" id="PTHR43133">
    <property type="entry name" value="RNA POLYMERASE ECF-TYPE SIGMA FACTO"/>
    <property type="match status" value="1"/>
</dbReference>
<proteinExistence type="inferred from homology"/>
<accession>A0A7X2ZXC7</accession>
<evidence type="ECO:0000256" key="3">
    <source>
        <dbReference type="ARBA" id="ARBA00023082"/>
    </source>
</evidence>
<comment type="similarity">
    <text evidence="1 6">Belongs to the sigma-70 factor family. ECF subfamily.</text>
</comment>
<evidence type="ECO:0000313" key="9">
    <source>
        <dbReference type="EMBL" id="MUH38128.1"/>
    </source>
</evidence>
<keyword evidence="5 6" id="KW-0804">Transcription</keyword>
<dbReference type="RefSeq" id="WP_155601226.1">
    <property type="nucleotide sequence ID" value="NZ_RCNR01000068.1"/>
</dbReference>
<dbReference type="InterPro" id="IPR000838">
    <property type="entry name" value="RNA_pol_sigma70_ECF_CS"/>
</dbReference>
<name>A0A7X2ZXC7_9FLAO</name>
<keyword evidence="4 6" id="KW-0238">DNA-binding</keyword>
<dbReference type="PANTHER" id="PTHR43133:SF51">
    <property type="entry name" value="RNA POLYMERASE SIGMA FACTOR"/>
    <property type="match status" value="1"/>
</dbReference>
<protein>
    <recommendedName>
        <fullName evidence="6">RNA polymerase sigma factor</fullName>
    </recommendedName>
</protein>
<dbReference type="InterPro" id="IPR014284">
    <property type="entry name" value="RNA_pol_sigma-70_dom"/>
</dbReference>
<dbReference type="OrthoDB" id="1160671at2"/>
<organism evidence="9 10">
    <name type="scientific">Zobellia amurskyensis</name>
    <dbReference type="NCBI Taxonomy" id="248905"/>
    <lineage>
        <taxon>Bacteria</taxon>
        <taxon>Pseudomonadati</taxon>
        <taxon>Bacteroidota</taxon>
        <taxon>Flavobacteriia</taxon>
        <taxon>Flavobacteriales</taxon>
        <taxon>Flavobacteriaceae</taxon>
        <taxon>Zobellia</taxon>
    </lineage>
</organism>
<dbReference type="InterPro" id="IPR039425">
    <property type="entry name" value="RNA_pol_sigma-70-like"/>
</dbReference>
<evidence type="ECO:0000256" key="2">
    <source>
        <dbReference type="ARBA" id="ARBA00023015"/>
    </source>
</evidence>
<dbReference type="Gene3D" id="1.10.10.10">
    <property type="entry name" value="Winged helix-like DNA-binding domain superfamily/Winged helix DNA-binding domain"/>
    <property type="match status" value="1"/>
</dbReference>
<dbReference type="NCBIfam" id="TIGR02937">
    <property type="entry name" value="sigma70-ECF"/>
    <property type="match status" value="1"/>
</dbReference>
<evidence type="ECO:0000259" key="7">
    <source>
        <dbReference type="Pfam" id="PF04542"/>
    </source>
</evidence>
<feature type="domain" description="RNA polymerase sigma factor 70 region 4 type 2" evidence="8">
    <location>
        <begin position="123"/>
        <end position="173"/>
    </location>
</feature>
<dbReference type="SUPFAM" id="SSF88659">
    <property type="entry name" value="Sigma3 and sigma4 domains of RNA polymerase sigma factors"/>
    <property type="match status" value="1"/>
</dbReference>
<keyword evidence="3 6" id="KW-0731">Sigma factor</keyword>
<dbReference type="Proteomes" id="UP000540519">
    <property type="component" value="Unassembled WGS sequence"/>
</dbReference>
<gene>
    <name evidence="9" type="ORF">D9O36_19935</name>
</gene>
<dbReference type="SUPFAM" id="SSF88946">
    <property type="entry name" value="Sigma2 domain of RNA polymerase sigma factors"/>
    <property type="match status" value="1"/>
</dbReference>
<evidence type="ECO:0000256" key="1">
    <source>
        <dbReference type="ARBA" id="ARBA00010641"/>
    </source>
</evidence>
<keyword evidence="10" id="KW-1185">Reference proteome</keyword>
<dbReference type="CDD" id="cd06171">
    <property type="entry name" value="Sigma70_r4"/>
    <property type="match status" value="1"/>
</dbReference>
<evidence type="ECO:0000256" key="5">
    <source>
        <dbReference type="ARBA" id="ARBA00023163"/>
    </source>
</evidence>
<reference evidence="9 10" key="1">
    <citation type="journal article" date="2019" name="Mar. Drugs">
        <title>Comparative Genomics and CAZyme Genome Repertoires of Marine Zobellia amurskyensis KMM 3526(T) and Zobellia laminariae KMM 3676(T).</title>
        <authorList>
            <person name="Chernysheva N."/>
            <person name="Bystritskaya E."/>
            <person name="Stenkova A."/>
            <person name="Golovkin I."/>
            <person name="Nedashkovskaya O."/>
            <person name="Isaeva M."/>
        </authorList>
    </citation>
    <scope>NUCLEOTIDE SEQUENCE [LARGE SCALE GENOMIC DNA]</scope>
    <source>
        <strain evidence="9 10">KMM 3526</strain>
    </source>
</reference>
<keyword evidence="2 6" id="KW-0805">Transcription regulation</keyword>
<evidence type="ECO:0000259" key="8">
    <source>
        <dbReference type="Pfam" id="PF08281"/>
    </source>
</evidence>
<sequence>METDIRFRHKSLVENSKSGDRNAQYQLYELYVDAMYNIGMRFLGIKEDAEDIVQDSFVDAFKNLHNFKYESTFGAWLKRIVINKSINHLKVKRLPLAAMDDHEYHLTEEPNNEPIDKTDVEKVKRGIEKLPLGYKNIINLYLLEGYDHMEIGEVLGISTSTSKSQYHRAKKKLVEIINTL</sequence>
<dbReference type="Pfam" id="PF04542">
    <property type="entry name" value="Sigma70_r2"/>
    <property type="match status" value="1"/>
</dbReference>
<dbReference type="AlphaFoldDB" id="A0A7X2ZXC7"/>
<dbReference type="InterPro" id="IPR007627">
    <property type="entry name" value="RNA_pol_sigma70_r2"/>
</dbReference>
<comment type="caution">
    <text evidence="9">The sequence shown here is derived from an EMBL/GenBank/DDBJ whole genome shotgun (WGS) entry which is preliminary data.</text>
</comment>
<dbReference type="PROSITE" id="PS01063">
    <property type="entry name" value="SIGMA70_ECF"/>
    <property type="match status" value="1"/>
</dbReference>
<evidence type="ECO:0000313" key="10">
    <source>
        <dbReference type="Proteomes" id="UP000540519"/>
    </source>
</evidence>
<evidence type="ECO:0000256" key="4">
    <source>
        <dbReference type="ARBA" id="ARBA00023125"/>
    </source>
</evidence>
<evidence type="ECO:0000256" key="6">
    <source>
        <dbReference type="RuleBase" id="RU000716"/>
    </source>
</evidence>
<dbReference type="InterPro" id="IPR036388">
    <property type="entry name" value="WH-like_DNA-bd_sf"/>
</dbReference>
<dbReference type="GO" id="GO:0016987">
    <property type="term" value="F:sigma factor activity"/>
    <property type="evidence" value="ECO:0007669"/>
    <property type="project" value="UniProtKB-KW"/>
</dbReference>
<dbReference type="InterPro" id="IPR013324">
    <property type="entry name" value="RNA_pol_sigma_r3/r4-like"/>
</dbReference>
<dbReference type="GO" id="GO:0006352">
    <property type="term" value="P:DNA-templated transcription initiation"/>
    <property type="evidence" value="ECO:0007669"/>
    <property type="project" value="InterPro"/>
</dbReference>
<dbReference type="Gene3D" id="1.10.1740.10">
    <property type="match status" value="1"/>
</dbReference>
<feature type="domain" description="RNA polymerase sigma-70 region 2" evidence="7">
    <location>
        <begin position="27"/>
        <end position="92"/>
    </location>
</feature>
<dbReference type="InterPro" id="IPR013325">
    <property type="entry name" value="RNA_pol_sigma_r2"/>
</dbReference>
<dbReference type="Pfam" id="PF08281">
    <property type="entry name" value="Sigma70_r4_2"/>
    <property type="match status" value="1"/>
</dbReference>
<dbReference type="InterPro" id="IPR013249">
    <property type="entry name" value="RNA_pol_sigma70_r4_t2"/>
</dbReference>